<evidence type="ECO:0000256" key="4">
    <source>
        <dbReference type="SAM" id="MobiDB-lite"/>
    </source>
</evidence>
<dbReference type="Proteomes" id="UP000738349">
    <property type="component" value="Unassembled WGS sequence"/>
</dbReference>
<evidence type="ECO:0000313" key="7">
    <source>
        <dbReference type="Proteomes" id="UP000738349"/>
    </source>
</evidence>
<dbReference type="Pfam" id="PF01393">
    <property type="entry name" value="Chromo_shadow"/>
    <property type="match status" value="1"/>
</dbReference>
<accession>A0A9P9EHR9</accession>
<feature type="compositionally biased region" description="Low complexity" evidence="4">
    <location>
        <begin position="38"/>
        <end position="47"/>
    </location>
</feature>
<comment type="subcellular location">
    <subcellularLocation>
        <location evidence="1">Nucleus</location>
    </subcellularLocation>
</comment>
<comment type="caution">
    <text evidence="6">The sequence shown here is derived from an EMBL/GenBank/DDBJ whole genome shotgun (WGS) entry which is preliminary data.</text>
</comment>
<dbReference type="GO" id="GO:0005634">
    <property type="term" value="C:nucleus"/>
    <property type="evidence" value="ECO:0007669"/>
    <property type="project" value="UniProtKB-SubCell"/>
</dbReference>
<feature type="domain" description="Chromo shadow" evidence="5">
    <location>
        <begin position="75"/>
        <end position="121"/>
    </location>
</feature>
<protein>
    <recommendedName>
        <fullName evidence="5">Chromo shadow domain-containing protein</fullName>
    </recommendedName>
</protein>
<proteinExistence type="predicted"/>
<dbReference type="InterPro" id="IPR016197">
    <property type="entry name" value="Chromo-like_dom_sf"/>
</dbReference>
<evidence type="ECO:0000256" key="1">
    <source>
        <dbReference type="ARBA" id="ARBA00004123"/>
    </source>
</evidence>
<evidence type="ECO:0000256" key="3">
    <source>
        <dbReference type="ARBA" id="ARBA00023242"/>
    </source>
</evidence>
<dbReference type="EMBL" id="JAGMUV010000012">
    <property type="protein sequence ID" value="KAH7137878.1"/>
    <property type="molecule type" value="Genomic_DNA"/>
</dbReference>
<dbReference type="OrthoDB" id="433924at2759"/>
<dbReference type="AlphaFoldDB" id="A0A9P9EHR9"/>
<dbReference type="Gene3D" id="2.40.50.40">
    <property type="match status" value="1"/>
</dbReference>
<evidence type="ECO:0000313" key="6">
    <source>
        <dbReference type="EMBL" id="KAH7137878.1"/>
    </source>
</evidence>
<organism evidence="6 7">
    <name type="scientific">Dactylonectria macrodidyma</name>
    <dbReference type="NCBI Taxonomy" id="307937"/>
    <lineage>
        <taxon>Eukaryota</taxon>
        <taxon>Fungi</taxon>
        <taxon>Dikarya</taxon>
        <taxon>Ascomycota</taxon>
        <taxon>Pezizomycotina</taxon>
        <taxon>Sordariomycetes</taxon>
        <taxon>Hypocreomycetidae</taxon>
        <taxon>Hypocreales</taxon>
        <taxon>Nectriaceae</taxon>
        <taxon>Dactylonectria</taxon>
    </lineage>
</organism>
<feature type="compositionally biased region" description="Polar residues" evidence="4">
    <location>
        <begin position="61"/>
        <end position="72"/>
    </location>
</feature>
<keyword evidence="7" id="KW-1185">Reference proteome</keyword>
<evidence type="ECO:0000256" key="2">
    <source>
        <dbReference type="ARBA" id="ARBA00011353"/>
    </source>
</evidence>
<feature type="non-terminal residue" evidence="6">
    <location>
        <position position="1"/>
    </location>
</feature>
<sequence length="134" mass="15113">RVSGEEILNEYFNKISGRHKIVKESDQAAQNRKRRRATNSTTKTTTKQLQGNETHLADKTSPATVKNWSPPSGSWEDEIETIDACEEGGNGELVVFLIWKNGEKTKHDTQTIYRKCPQKVVHPSLTSSARLFPC</sequence>
<gene>
    <name evidence="6" type="ORF">EDB81DRAFT_655775</name>
</gene>
<evidence type="ECO:0000259" key="5">
    <source>
        <dbReference type="Pfam" id="PF01393"/>
    </source>
</evidence>
<dbReference type="InterPro" id="IPR008251">
    <property type="entry name" value="Chromo_shadow_dom"/>
</dbReference>
<comment type="subunit">
    <text evidence="2">Component of the NuA4 histone acetyltransferase complex.</text>
</comment>
<name>A0A9P9EHR9_9HYPO</name>
<reference evidence="6" key="1">
    <citation type="journal article" date="2021" name="Nat. Commun.">
        <title>Genetic determinants of endophytism in the Arabidopsis root mycobiome.</title>
        <authorList>
            <person name="Mesny F."/>
            <person name="Miyauchi S."/>
            <person name="Thiergart T."/>
            <person name="Pickel B."/>
            <person name="Atanasova L."/>
            <person name="Karlsson M."/>
            <person name="Huettel B."/>
            <person name="Barry K.W."/>
            <person name="Haridas S."/>
            <person name="Chen C."/>
            <person name="Bauer D."/>
            <person name="Andreopoulos W."/>
            <person name="Pangilinan J."/>
            <person name="LaButti K."/>
            <person name="Riley R."/>
            <person name="Lipzen A."/>
            <person name="Clum A."/>
            <person name="Drula E."/>
            <person name="Henrissat B."/>
            <person name="Kohler A."/>
            <person name="Grigoriev I.V."/>
            <person name="Martin F.M."/>
            <person name="Hacquard S."/>
        </authorList>
    </citation>
    <scope>NUCLEOTIDE SEQUENCE</scope>
    <source>
        <strain evidence="6">MPI-CAGE-AT-0147</strain>
    </source>
</reference>
<keyword evidence="3" id="KW-0539">Nucleus</keyword>
<feature type="region of interest" description="Disordered" evidence="4">
    <location>
        <begin position="22"/>
        <end position="76"/>
    </location>
</feature>
<dbReference type="SUPFAM" id="SSF54160">
    <property type="entry name" value="Chromo domain-like"/>
    <property type="match status" value="1"/>
</dbReference>